<dbReference type="PANTHER" id="PTHR10916">
    <property type="entry name" value="60S RIBOSOMAL PROTEIN L35/50S RIBOSOMAL PROTEIN L29"/>
    <property type="match status" value="1"/>
</dbReference>
<dbReference type="SUPFAM" id="SSF46561">
    <property type="entry name" value="Ribosomal protein L29 (L29p)"/>
    <property type="match status" value="1"/>
</dbReference>
<dbReference type="RefSeq" id="WP_013682357.1">
    <property type="nucleotide sequence ID" value="NC_015318.1"/>
</dbReference>
<keyword evidence="8" id="KW-1185">Reference proteome</keyword>
<dbReference type="EMBL" id="CP002606">
    <property type="protein sequence ID" value="AEA34325.1"/>
    <property type="molecule type" value="Genomic_DNA"/>
</dbReference>
<gene>
    <name evidence="5" type="primary">rpmC</name>
    <name evidence="7" type="ordered locus">Hipma_1369</name>
</gene>
<feature type="coiled-coil region" evidence="6">
    <location>
        <begin position="1"/>
        <end position="31"/>
    </location>
</feature>
<dbReference type="FunFam" id="1.10.287.310:FF:000001">
    <property type="entry name" value="50S ribosomal protein L29"/>
    <property type="match status" value="1"/>
</dbReference>
<dbReference type="CDD" id="cd00427">
    <property type="entry name" value="Ribosomal_L29_HIP"/>
    <property type="match status" value="1"/>
</dbReference>
<dbReference type="Pfam" id="PF00831">
    <property type="entry name" value="Ribosomal_L29"/>
    <property type="match status" value="1"/>
</dbReference>
<dbReference type="HAMAP" id="MF_00374">
    <property type="entry name" value="Ribosomal_uL29"/>
    <property type="match status" value="1"/>
</dbReference>
<dbReference type="STRING" id="760142.Hipma_1369"/>
<dbReference type="InterPro" id="IPR018254">
    <property type="entry name" value="Ribosomal_uL29_CS"/>
</dbReference>
<dbReference type="Proteomes" id="UP000008139">
    <property type="component" value="Chromosome"/>
</dbReference>
<evidence type="ECO:0000313" key="8">
    <source>
        <dbReference type="Proteomes" id="UP000008139"/>
    </source>
</evidence>
<dbReference type="eggNOG" id="COG0255">
    <property type="taxonomic scope" value="Bacteria"/>
</dbReference>
<dbReference type="HOGENOM" id="CLU_158491_5_2_7"/>
<evidence type="ECO:0000256" key="1">
    <source>
        <dbReference type="ARBA" id="ARBA00009254"/>
    </source>
</evidence>
<sequence length="67" mass="8003">MKAAELRNMSLNELNDEEKRLREEIFKLNMRKGLEQVDNPHKIRNLRKDLARVLTIKNEKLKKGEES</sequence>
<dbReference type="GO" id="GO:0006412">
    <property type="term" value="P:translation"/>
    <property type="evidence" value="ECO:0007669"/>
    <property type="project" value="UniProtKB-UniRule"/>
</dbReference>
<evidence type="ECO:0000256" key="3">
    <source>
        <dbReference type="ARBA" id="ARBA00023274"/>
    </source>
</evidence>
<dbReference type="NCBIfam" id="TIGR00012">
    <property type="entry name" value="L29"/>
    <property type="match status" value="1"/>
</dbReference>
<dbReference type="InterPro" id="IPR050063">
    <property type="entry name" value="Ribosomal_protein_uL29"/>
</dbReference>
<dbReference type="PANTHER" id="PTHR10916:SF0">
    <property type="entry name" value="LARGE RIBOSOMAL SUBUNIT PROTEIN UL29C"/>
    <property type="match status" value="1"/>
</dbReference>
<evidence type="ECO:0000256" key="5">
    <source>
        <dbReference type="HAMAP-Rule" id="MF_00374"/>
    </source>
</evidence>
<proteinExistence type="inferred from homology"/>
<dbReference type="GO" id="GO:0022625">
    <property type="term" value="C:cytosolic large ribosomal subunit"/>
    <property type="evidence" value="ECO:0007669"/>
    <property type="project" value="TreeGrafter"/>
</dbReference>
<dbReference type="GO" id="GO:0003735">
    <property type="term" value="F:structural constituent of ribosome"/>
    <property type="evidence" value="ECO:0007669"/>
    <property type="project" value="InterPro"/>
</dbReference>
<dbReference type="PROSITE" id="PS00579">
    <property type="entry name" value="RIBOSOMAL_L29"/>
    <property type="match status" value="1"/>
</dbReference>
<reference evidence="7 8" key="1">
    <citation type="journal article" date="2011" name="Stand. Genomic Sci.">
        <title>Complete genome sequence of the thermophilic sulfur-reducer Hippea maritima type strain (MH(2)).</title>
        <authorList>
            <person name="Huntemann M."/>
            <person name="Lu M."/>
            <person name="Nolan M."/>
            <person name="Lapidus A."/>
            <person name="Lucas S."/>
            <person name="Hammon N."/>
            <person name="Deshpande S."/>
            <person name="Cheng J.F."/>
            <person name="Tapia R."/>
            <person name="Han C."/>
            <person name="Goodwin L."/>
            <person name="Pitluck S."/>
            <person name="Liolios K."/>
            <person name="Pagani I."/>
            <person name="Ivanova N."/>
            <person name="Ovchinikova G."/>
            <person name="Pati A."/>
            <person name="Chen A."/>
            <person name="Palaniappan K."/>
            <person name="Land M."/>
            <person name="Hauser L."/>
            <person name="Jeffries C.D."/>
            <person name="Detter J.C."/>
            <person name="Brambilla E.M."/>
            <person name="Rohde M."/>
            <person name="Spring S."/>
            <person name="Goker M."/>
            <person name="Woyke T."/>
            <person name="Bristow J."/>
            <person name="Eisen J.A."/>
            <person name="Markowitz V."/>
            <person name="Hugenholtz P."/>
            <person name="Kyrpides N.C."/>
            <person name="Klenk H.P."/>
            <person name="Mavromatis K."/>
        </authorList>
    </citation>
    <scope>NUCLEOTIDE SEQUENCE [LARGE SCALE GENOMIC DNA]</scope>
    <source>
        <strain evidence="8">ATCC 700847 / DSM 10411 / MH2</strain>
    </source>
</reference>
<keyword evidence="3 5" id="KW-0687">Ribonucleoprotein</keyword>
<evidence type="ECO:0000256" key="4">
    <source>
        <dbReference type="ARBA" id="ARBA00035204"/>
    </source>
</evidence>
<dbReference type="AlphaFoldDB" id="F2LXT4"/>
<organism evidence="7 8">
    <name type="scientific">Hippea maritima (strain ATCC 700847 / DSM 10411 / MH2)</name>
    <dbReference type="NCBI Taxonomy" id="760142"/>
    <lineage>
        <taxon>Bacteria</taxon>
        <taxon>Pseudomonadati</taxon>
        <taxon>Campylobacterota</taxon>
        <taxon>Desulfurellia</taxon>
        <taxon>Desulfurellales</taxon>
        <taxon>Hippeaceae</taxon>
        <taxon>Hippea</taxon>
    </lineage>
</organism>
<comment type="similarity">
    <text evidence="1 5">Belongs to the universal ribosomal protein uL29 family.</text>
</comment>
<dbReference type="Gene3D" id="1.10.287.310">
    <property type="match status" value="1"/>
</dbReference>
<dbReference type="FunCoup" id="F2LXT4">
    <property type="interactions" value="383"/>
</dbReference>
<name>F2LXT4_HIPMA</name>
<evidence type="ECO:0000256" key="2">
    <source>
        <dbReference type="ARBA" id="ARBA00022980"/>
    </source>
</evidence>
<dbReference type="InterPro" id="IPR036049">
    <property type="entry name" value="Ribosomal_uL29_sf"/>
</dbReference>
<evidence type="ECO:0000256" key="6">
    <source>
        <dbReference type="SAM" id="Coils"/>
    </source>
</evidence>
<evidence type="ECO:0000313" key="7">
    <source>
        <dbReference type="EMBL" id="AEA34325.1"/>
    </source>
</evidence>
<dbReference type="KEGG" id="hmr:Hipma_1369"/>
<dbReference type="OrthoDB" id="9815192at2"/>
<accession>F2LXT4</accession>
<dbReference type="InParanoid" id="F2LXT4"/>
<reference evidence="8" key="2">
    <citation type="submission" date="2011-03" db="EMBL/GenBank/DDBJ databases">
        <title>The complete genome of Hippea maritima DSM 10411.</title>
        <authorList>
            <consortium name="US DOE Joint Genome Institute (JGI-PGF)"/>
            <person name="Lucas S."/>
            <person name="Copeland A."/>
            <person name="Lapidus A."/>
            <person name="Bruce D."/>
            <person name="Goodwin L."/>
            <person name="Pitluck S."/>
            <person name="Peters L."/>
            <person name="Kyrpides N."/>
            <person name="Mavromatis K."/>
            <person name="Pagani I."/>
            <person name="Ivanova N."/>
            <person name="Mikhailova N."/>
            <person name="Lu M."/>
            <person name="Detter J.C."/>
            <person name="Tapia R."/>
            <person name="Han C."/>
            <person name="Land M."/>
            <person name="Hauser L."/>
            <person name="Markowitz V."/>
            <person name="Cheng J.-F."/>
            <person name="Hugenholtz P."/>
            <person name="Woyke T."/>
            <person name="Wu D."/>
            <person name="Spring S."/>
            <person name="Schroeder M."/>
            <person name="Brambilla E."/>
            <person name="Klenk H.-P."/>
            <person name="Eisen J.A."/>
        </authorList>
    </citation>
    <scope>NUCLEOTIDE SEQUENCE [LARGE SCALE GENOMIC DNA]</scope>
    <source>
        <strain evidence="8">ATCC 700847 / DSM 10411 / MH2</strain>
    </source>
</reference>
<keyword evidence="2 5" id="KW-0689">Ribosomal protein</keyword>
<protein>
    <recommendedName>
        <fullName evidence="4 5">Large ribosomal subunit protein uL29</fullName>
    </recommendedName>
</protein>
<dbReference type="InterPro" id="IPR001854">
    <property type="entry name" value="Ribosomal_uL29"/>
</dbReference>
<keyword evidence="6" id="KW-0175">Coiled coil</keyword>